<dbReference type="Proteomes" id="UP000254799">
    <property type="component" value="Unassembled WGS sequence"/>
</dbReference>
<dbReference type="AlphaFoldDB" id="A0A377WKD1"/>
<sequence>MESAVDRHVFYISDGTAITAEVLGHAVMSQFPVAISSVTLPFVENISRARAVKEQIDAIYQQTGIRPLVFYSIVIPEIRDIILQSEGFCQDIVQALVAPLQQELNLDPTPVATAPTASTPAT</sequence>
<reference evidence="5 6" key="1">
    <citation type="submission" date="2018-06" db="EMBL/GenBank/DDBJ databases">
        <authorList>
            <consortium name="Pathogen Informatics"/>
            <person name="Doyle S."/>
        </authorList>
    </citation>
    <scope>NUCLEOTIDE SEQUENCE [LARGE SCALE GENOMIC DNA]</scope>
    <source>
        <strain evidence="5 6">NCTC8849</strain>
    </source>
</reference>
<dbReference type="EC" id="2.7.-.-" evidence="5"/>
<dbReference type="PANTHER" id="PTHR31756">
    <property type="entry name" value="PYRUVATE, PHOSPHATE DIKINASE REGULATORY PROTEIN 1, CHLOROPLASTIC"/>
    <property type="match status" value="1"/>
</dbReference>
<evidence type="ECO:0000256" key="2">
    <source>
        <dbReference type="ARBA" id="ARBA00022679"/>
    </source>
</evidence>
<evidence type="ECO:0000256" key="4">
    <source>
        <dbReference type="ARBA" id="ARBA00022777"/>
    </source>
</evidence>
<evidence type="ECO:0000256" key="3">
    <source>
        <dbReference type="ARBA" id="ARBA00022741"/>
    </source>
</evidence>
<evidence type="ECO:0000256" key="1">
    <source>
        <dbReference type="ARBA" id="ARBA00022527"/>
    </source>
</evidence>
<keyword evidence="1" id="KW-0723">Serine/threonine-protein kinase</keyword>
<dbReference type="PANTHER" id="PTHR31756:SF3">
    <property type="entry name" value="PYRUVATE, PHOSPHATE DIKINASE REGULATORY PROTEIN 1, CHLOROPLASTIC"/>
    <property type="match status" value="1"/>
</dbReference>
<evidence type="ECO:0000313" key="6">
    <source>
        <dbReference type="Proteomes" id="UP000254799"/>
    </source>
</evidence>
<keyword evidence="2 5" id="KW-0808">Transferase</keyword>
<dbReference type="InterPro" id="IPR005177">
    <property type="entry name" value="Kinase-pyrophosphorylase"/>
</dbReference>
<keyword evidence="3" id="KW-0547">Nucleotide-binding</keyword>
<accession>A0A377WKD1</accession>
<evidence type="ECO:0000313" key="5">
    <source>
        <dbReference type="EMBL" id="STT54939.1"/>
    </source>
</evidence>
<name>A0A377WKD1_KLEPN</name>
<gene>
    <name evidence="5" type="primary">ydiA_1</name>
    <name evidence="5" type="ORF">NCTC8849_03535</name>
</gene>
<dbReference type="GO" id="GO:0005524">
    <property type="term" value="F:ATP binding"/>
    <property type="evidence" value="ECO:0007669"/>
    <property type="project" value="InterPro"/>
</dbReference>
<dbReference type="Pfam" id="PF03618">
    <property type="entry name" value="Kinase-PPPase"/>
    <property type="match status" value="1"/>
</dbReference>
<organism evidence="5 6">
    <name type="scientific">Klebsiella pneumoniae</name>
    <dbReference type="NCBI Taxonomy" id="573"/>
    <lineage>
        <taxon>Bacteria</taxon>
        <taxon>Pseudomonadati</taxon>
        <taxon>Pseudomonadota</taxon>
        <taxon>Gammaproteobacteria</taxon>
        <taxon>Enterobacterales</taxon>
        <taxon>Enterobacteriaceae</taxon>
        <taxon>Klebsiella/Raoultella group</taxon>
        <taxon>Klebsiella</taxon>
        <taxon>Klebsiella pneumoniae complex</taxon>
    </lineage>
</organism>
<keyword evidence="4" id="KW-0418">Kinase</keyword>
<dbReference type="EMBL" id="UGLC01000002">
    <property type="protein sequence ID" value="STT54939.1"/>
    <property type="molecule type" value="Genomic_DNA"/>
</dbReference>
<protein>
    <submittedName>
        <fullName evidence="5">PEP synthetase regulatory protein</fullName>
        <ecNumber evidence="5">2.7.-.-</ecNumber>
    </submittedName>
</protein>
<proteinExistence type="predicted"/>
<dbReference type="GO" id="GO:0004674">
    <property type="term" value="F:protein serine/threonine kinase activity"/>
    <property type="evidence" value="ECO:0007669"/>
    <property type="project" value="UniProtKB-KW"/>
</dbReference>